<dbReference type="CDD" id="cd10923">
    <property type="entry name" value="CE4_COG5298"/>
    <property type="match status" value="1"/>
</dbReference>
<dbReference type="RefSeq" id="WP_379289897.1">
    <property type="nucleotide sequence ID" value="NZ_JBHTIU010000070.1"/>
</dbReference>
<evidence type="ECO:0000313" key="3">
    <source>
        <dbReference type="EMBL" id="MFD0871029.1"/>
    </source>
</evidence>
<dbReference type="Gene3D" id="3.20.20.370">
    <property type="entry name" value="Glycoside hydrolase/deacetylase"/>
    <property type="match status" value="1"/>
</dbReference>
<sequence length="585" mass="66923">MRIMSLSNTFNKIMVCLALVCALHILCSIPLKAAGAASSINTEGQELRKILVVYSTEQGEPDDSVRILDLVLGHFTADLVFVSDDQVTEEAIRDSTHVVYYGKVSRSLPEQCRQLLTAYRGPLLVIGENIEQLAGRFSFLEVLGKTEINKVSKDASSYQLLDQNYPAIQVLLRQGEAVYQGWRGEYSIPLLSVHEGDAYFATPNLDAPFIHFLGEGLYSFFDEKHKGERLAYIRLEDVHPFSDPNLVKEAGEYLADKQIPFMIAVIPVYTNQDTHAQYRLKDKPEMVEVLRDLQARGASIILHGYTHQYRSSETGEGFEFWDVENNIPISGPPDSVIEVKRRHHFSSEAQYEAYLRDRLEFQESYTRERLEKGIQELTELGLYPLGFEAPHYTMSLEGYRWVSEYFTYLLGQTQLGNEDWHHMSTAPYVTSPSFLGGMTLLPETVGYYDPESLTPIGDFAEKLEQMSFIEDGMIGMFYHPYLGVKGLRDMIAYAEEIPGLRWIDMKTLEHRKSEKFSAVDRSDRPYTGDSFFSKLAEFWEAGTVQKVLWIVTAVVTFMVIAFLLYTLRIRLSLRKQLFEERRNHG</sequence>
<evidence type="ECO:0000313" key="4">
    <source>
        <dbReference type="Proteomes" id="UP001597120"/>
    </source>
</evidence>
<keyword evidence="1" id="KW-0812">Transmembrane</keyword>
<dbReference type="Proteomes" id="UP001597120">
    <property type="component" value="Unassembled WGS sequence"/>
</dbReference>
<feature type="signal peptide" evidence="2">
    <location>
        <begin position="1"/>
        <end position="33"/>
    </location>
</feature>
<keyword evidence="1" id="KW-1133">Transmembrane helix</keyword>
<protein>
    <submittedName>
        <fullName evidence="3">DUF2334 domain-containing protein</fullName>
    </submittedName>
</protein>
<dbReference type="InterPro" id="IPR011330">
    <property type="entry name" value="Glyco_hydro/deAcase_b/a-brl"/>
</dbReference>
<keyword evidence="2" id="KW-0732">Signal</keyword>
<dbReference type="EMBL" id="JBHTIU010000070">
    <property type="protein sequence ID" value="MFD0871029.1"/>
    <property type="molecule type" value="Genomic_DNA"/>
</dbReference>
<dbReference type="Pfam" id="PF10096">
    <property type="entry name" value="DUF2334"/>
    <property type="match status" value="1"/>
</dbReference>
<evidence type="ECO:0000256" key="1">
    <source>
        <dbReference type="SAM" id="Phobius"/>
    </source>
</evidence>
<dbReference type="InterPro" id="IPR018763">
    <property type="entry name" value="DUF2334"/>
</dbReference>
<accession>A0ABW3DES1</accession>
<evidence type="ECO:0000256" key="2">
    <source>
        <dbReference type="SAM" id="SignalP"/>
    </source>
</evidence>
<name>A0ABW3DES1_9BACL</name>
<gene>
    <name evidence="3" type="ORF">ACFQ03_17965</name>
</gene>
<feature type="chain" id="PRO_5045929163" evidence="2">
    <location>
        <begin position="34"/>
        <end position="585"/>
    </location>
</feature>
<keyword evidence="4" id="KW-1185">Reference proteome</keyword>
<comment type="caution">
    <text evidence="3">The sequence shown here is derived from an EMBL/GenBank/DDBJ whole genome shotgun (WGS) entry which is preliminary data.</text>
</comment>
<keyword evidence="1" id="KW-0472">Membrane</keyword>
<reference evidence="4" key="1">
    <citation type="journal article" date="2019" name="Int. J. Syst. Evol. Microbiol.">
        <title>The Global Catalogue of Microorganisms (GCM) 10K type strain sequencing project: providing services to taxonomists for standard genome sequencing and annotation.</title>
        <authorList>
            <consortium name="The Broad Institute Genomics Platform"/>
            <consortium name="The Broad Institute Genome Sequencing Center for Infectious Disease"/>
            <person name="Wu L."/>
            <person name="Ma J."/>
        </authorList>
    </citation>
    <scope>NUCLEOTIDE SEQUENCE [LARGE SCALE GENOMIC DNA]</scope>
    <source>
        <strain evidence="4">CCUG 57263</strain>
    </source>
</reference>
<dbReference type="SUPFAM" id="SSF88713">
    <property type="entry name" value="Glycoside hydrolase/deacetylase"/>
    <property type="match status" value="1"/>
</dbReference>
<organism evidence="3 4">
    <name type="scientific">Paenibacillus residui</name>
    <dbReference type="NCBI Taxonomy" id="629724"/>
    <lineage>
        <taxon>Bacteria</taxon>
        <taxon>Bacillati</taxon>
        <taxon>Bacillota</taxon>
        <taxon>Bacilli</taxon>
        <taxon>Bacillales</taxon>
        <taxon>Paenibacillaceae</taxon>
        <taxon>Paenibacillus</taxon>
    </lineage>
</organism>
<proteinExistence type="predicted"/>
<feature type="transmembrane region" description="Helical" evidence="1">
    <location>
        <begin position="547"/>
        <end position="567"/>
    </location>
</feature>